<evidence type="ECO:0000256" key="1">
    <source>
        <dbReference type="SAM" id="MobiDB-lite"/>
    </source>
</evidence>
<dbReference type="AlphaFoldDB" id="A0A2H0UCY3"/>
<accession>A0A2H0UCY3</accession>
<evidence type="ECO:0000256" key="2">
    <source>
        <dbReference type="SAM" id="SignalP"/>
    </source>
</evidence>
<proteinExistence type="predicted"/>
<feature type="region of interest" description="Disordered" evidence="1">
    <location>
        <begin position="103"/>
        <end position="122"/>
    </location>
</feature>
<organism evidence="3 4">
    <name type="scientific">Candidatus Kaiserbacteria bacterium CG10_big_fil_rev_8_21_14_0_10_47_16</name>
    <dbReference type="NCBI Taxonomy" id="1974608"/>
    <lineage>
        <taxon>Bacteria</taxon>
        <taxon>Candidatus Kaiseribacteriota</taxon>
    </lineage>
</organism>
<dbReference type="EMBL" id="PFBI01000006">
    <property type="protein sequence ID" value="PIR84247.1"/>
    <property type="molecule type" value="Genomic_DNA"/>
</dbReference>
<keyword evidence="2" id="KW-0732">Signal</keyword>
<gene>
    <name evidence="3" type="ORF">COU16_01445</name>
</gene>
<comment type="caution">
    <text evidence="3">The sequence shown here is derived from an EMBL/GenBank/DDBJ whole genome shotgun (WGS) entry which is preliminary data.</text>
</comment>
<reference evidence="4" key="1">
    <citation type="submission" date="2017-09" db="EMBL/GenBank/DDBJ databases">
        <title>Depth-based differentiation of microbial function through sediment-hosted aquifers and enrichment of novel symbionts in the deep terrestrial subsurface.</title>
        <authorList>
            <person name="Probst A.J."/>
            <person name="Ladd B."/>
            <person name="Jarett J.K."/>
            <person name="Geller-Mcgrath D.E."/>
            <person name="Sieber C.M.K."/>
            <person name="Emerson J.B."/>
            <person name="Anantharaman K."/>
            <person name="Thomas B.C."/>
            <person name="Malmstrom R."/>
            <person name="Stieglmeier M."/>
            <person name="Klingl A."/>
            <person name="Woyke T."/>
            <person name="Ryan C.M."/>
            <person name="Banfield J.F."/>
        </authorList>
    </citation>
    <scope>NUCLEOTIDE SEQUENCE [LARGE SCALE GENOMIC DNA]</scope>
</reference>
<name>A0A2H0UCY3_9BACT</name>
<evidence type="ECO:0000313" key="4">
    <source>
        <dbReference type="Proteomes" id="UP000229344"/>
    </source>
</evidence>
<sequence length="122" mass="12757">MKTMSMFPRTSLALAMGLMANAAPRPAAFILVDPPPDPGVDLDESGSADNGIIQIDQLDTIGNIIGEPPRTEESDRVGIGMTAGNTIVCNFSRDIDMLAADIGPPSNDNLDDTDNGWITAAA</sequence>
<feature type="chain" id="PRO_5013957304" evidence="2">
    <location>
        <begin position="23"/>
        <end position="122"/>
    </location>
</feature>
<feature type="signal peptide" evidence="2">
    <location>
        <begin position="1"/>
        <end position="22"/>
    </location>
</feature>
<protein>
    <submittedName>
        <fullName evidence="3">Uncharacterized protein</fullName>
    </submittedName>
</protein>
<evidence type="ECO:0000313" key="3">
    <source>
        <dbReference type="EMBL" id="PIR84247.1"/>
    </source>
</evidence>
<dbReference type="Proteomes" id="UP000229344">
    <property type="component" value="Unassembled WGS sequence"/>
</dbReference>